<evidence type="ECO:0000313" key="1">
    <source>
        <dbReference type="EMBL" id="RAU82213.1"/>
    </source>
</evidence>
<accession>A0A364RD47</accession>
<keyword evidence="2" id="KW-1185">Reference proteome</keyword>
<organism evidence="1 2">
    <name type="scientific">Pontibacter arcticus</name>
    <dbReference type="NCBI Taxonomy" id="2080288"/>
    <lineage>
        <taxon>Bacteria</taxon>
        <taxon>Pseudomonadati</taxon>
        <taxon>Bacteroidota</taxon>
        <taxon>Cytophagia</taxon>
        <taxon>Cytophagales</taxon>
        <taxon>Hymenobacteraceae</taxon>
        <taxon>Pontibacter</taxon>
    </lineage>
</organism>
<reference evidence="1 2" key="1">
    <citation type="submission" date="2018-06" db="EMBL/GenBank/DDBJ databases">
        <authorList>
            <person name="Liu Z.-W."/>
        </authorList>
    </citation>
    <scope>NUCLEOTIDE SEQUENCE [LARGE SCALE GENOMIC DNA]</scope>
    <source>
        <strain evidence="1 2">2b14</strain>
    </source>
</reference>
<name>A0A364RD47_9BACT</name>
<proteinExistence type="predicted"/>
<sequence>MRKLVRQGSGETVLAYHSGAMGQKKREVRFLNDQFAAQNRKFNQTLNKPLYFVLPQLLK</sequence>
<gene>
    <name evidence="1" type="ORF">DP923_10480</name>
</gene>
<protein>
    <submittedName>
        <fullName evidence="1">Uncharacterized protein</fullName>
    </submittedName>
</protein>
<reference evidence="1 2" key="2">
    <citation type="submission" date="2018-07" db="EMBL/GenBank/DDBJ databases">
        <title>Pontibacter sp. 2b14 genomic sequence and assembly.</title>
        <authorList>
            <person name="Du Z.-J."/>
        </authorList>
    </citation>
    <scope>NUCLEOTIDE SEQUENCE [LARGE SCALE GENOMIC DNA]</scope>
    <source>
        <strain evidence="1 2">2b14</strain>
    </source>
</reference>
<evidence type="ECO:0000313" key="2">
    <source>
        <dbReference type="Proteomes" id="UP000251692"/>
    </source>
</evidence>
<dbReference type="EMBL" id="QMDV01000003">
    <property type="protein sequence ID" value="RAU82213.1"/>
    <property type="molecule type" value="Genomic_DNA"/>
</dbReference>
<dbReference type="AlphaFoldDB" id="A0A364RD47"/>
<comment type="caution">
    <text evidence="1">The sequence shown here is derived from an EMBL/GenBank/DDBJ whole genome shotgun (WGS) entry which is preliminary data.</text>
</comment>
<dbReference type="Proteomes" id="UP000251692">
    <property type="component" value="Unassembled WGS sequence"/>
</dbReference>